<dbReference type="Pfam" id="PF01668">
    <property type="entry name" value="SmpB"/>
    <property type="match status" value="1"/>
</dbReference>
<name>A6DIW5_9BACT</name>
<dbReference type="PANTHER" id="PTHR30308">
    <property type="entry name" value="TMRNA-BINDING COMPONENT OF TRANS-TRANSLATION TAGGING COMPLEX"/>
    <property type="match status" value="1"/>
</dbReference>
<evidence type="ECO:0000256" key="1">
    <source>
        <dbReference type="ARBA" id="ARBA00022490"/>
    </source>
</evidence>
<dbReference type="EMBL" id="ABCK01000005">
    <property type="protein sequence ID" value="EDM28401.1"/>
    <property type="molecule type" value="Genomic_DNA"/>
</dbReference>
<dbReference type="GO" id="GO:0003723">
    <property type="term" value="F:RNA binding"/>
    <property type="evidence" value="ECO:0007669"/>
    <property type="project" value="UniProtKB-UniRule"/>
</dbReference>
<evidence type="ECO:0000313" key="5">
    <source>
        <dbReference type="Proteomes" id="UP000004947"/>
    </source>
</evidence>
<dbReference type="eggNOG" id="COG0691">
    <property type="taxonomic scope" value="Bacteria"/>
</dbReference>
<comment type="subcellular location">
    <subcellularLocation>
        <location evidence="3">Cytoplasm</location>
    </subcellularLocation>
    <text evidence="3">The tmRNA-SmpB complex associates with stalled 70S ribosomes.</text>
</comment>
<dbReference type="SUPFAM" id="SSF74982">
    <property type="entry name" value="Small protein B (SmpB)"/>
    <property type="match status" value="1"/>
</dbReference>
<dbReference type="PANTHER" id="PTHR30308:SF2">
    <property type="entry name" value="SSRA-BINDING PROTEIN"/>
    <property type="match status" value="1"/>
</dbReference>
<dbReference type="AlphaFoldDB" id="A6DIW5"/>
<comment type="caution">
    <text evidence="4">The sequence shown here is derived from an EMBL/GenBank/DDBJ whole genome shotgun (WGS) entry which is preliminary data.</text>
</comment>
<evidence type="ECO:0000256" key="2">
    <source>
        <dbReference type="ARBA" id="ARBA00022884"/>
    </source>
</evidence>
<evidence type="ECO:0000256" key="3">
    <source>
        <dbReference type="HAMAP-Rule" id="MF_00023"/>
    </source>
</evidence>
<evidence type="ECO:0000313" key="4">
    <source>
        <dbReference type="EMBL" id="EDM28401.1"/>
    </source>
</evidence>
<keyword evidence="2 3" id="KW-0694">RNA-binding</keyword>
<dbReference type="HAMAP" id="MF_00023">
    <property type="entry name" value="SmpB"/>
    <property type="match status" value="1"/>
</dbReference>
<dbReference type="NCBIfam" id="NF003843">
    <property type="entry name" value="PRK05422.1"/>
    <property type="match status" value="1"/>
</dbReference>
<dbReference type="Gene3D" id="2.40.280.10">
    <property type="match status" value="1"/>
</dbReference>
<dbReference type="InterPro" id="IPR000037">
    <property type="entry name" value="SsrA-bd_prot"/>
</dbReference>
<keyword evidence="1 3" id="KW-0963">Cytoplasm</keyword>
<dbReference type="GO" id="GO:0070929">
    <property type="term" value="P:trans-translation"/>
    <property type="evidence" value="ECO:0007669"/>
    <property type="project" value="UniProtKB-UniRule"/>
</dbReference>
<dbReference type="NCBIfam" id="TIGR00086">
    <property type="entry name" value="smpB"/>
    <property type="match status" value="1"/>
</dbReference>
<dbReference type="InterPro" id="IPR023620">
    <property type="entry name" value="SmpB"/>
</dbReference>
<dbReference type="GO" id="GO:0070930">
    <property type="term" value="P:trans-translation-dependent protein tagging"/>
    <property type="evidence" value="ECO:0007669"/>
    <property type="project" value="TreeGrafter"/>
</dbReference>
<dbReference type="Proteomes" id="UP000004947">
    <property type="component" value="Unassembled WGS sequence"/>
</dbReference>
<organism evidence="4 5">
    <name type="scientific">Lentisphaera araneosa HTCC2155</name>
    <dbReference type="NCBI Taxonomy" id="313628"/>
    <lineage>
        <taxon>Bacteria</taxon>
        <taxon>Pseudomonadati</taxon>
        <taxon>Lentisphaerota</taxon>
        <taxon>Lentisphaeria</taxon>
        <taxon>Lentisphaerales</taxon>
        <taxon>Lentisphaeraceae</taxon>
        <taxon>Lentisphaera</taxon>
    </lineage>
</organism>
<keyword evidence="5" id="KW-1185">Reference proteome</keyword>
<dbReference type="RefSeq" id="WP_007277841.1">
    <property type="nucleotide sequence ID" value="NZ_ABCK01000005.1"/>
</dbReference>
<protein>
    <recommendedName>
        <fullName evidence="3">SsrA-binding protein</fullName>
    </recommendedName>
    <alternativeName>
        <fullName evidence="3">Small protein B</fullName>
    </alternativeName>
</protein>
<dbReference type="CDD" id="cd09294">
    <property type="entry name" value="SmpB"/>
    <property type="match status" value="1"/>
</dbReference>
<dbReference type="OrthoDB" id="9805462at2"/>
<comment type="function">
    <text evidence="3">Required for rescue of stalled ribosomes mediated by trans-translation. Binds to transfer-messenger RNA (tmRNA), required for stable association of tmRNA with ribosomes. tmRNA and SmpB together mimic tRNA shape, replacing the anticodon stem-loop with SmpB. tmRNA is encoded by the ssrA gene; the 2 termini fold to resemble tRNA(Ala) and it encodes a 'tag peptide', a short internal open reading frame. During trans-translation Ala-aminoacylated tmRNA acts like a tRNA, entering the A-site of stalled ribosomes, displacing the stalled mRNA. The ribosome then switches to translate the ORF on the tmRNA; the nascent peptide is terminated with the 'tag peptide' encoded by the tmRNA and targeted for degradation. The ribosome is freed to recommence translation, which seems to be the essential function of trans-translation.</text>
</comment>
<dbReference type="GO" id="GO:0005829">
    <property type="term" value="C:cytosol"/>
    <property type="evidence" value="ECO:0007669"/>
    <property type="project" value="TreeGrafter"/>
</dbReference>
<sequence length="147" mass="17184">MEIATNRKARFNYEIIEKYEAGVELQGTEVKSCRNKSISIAEAFVAFESGEAWMRESHISPYEQGNRNNHEPKRKRRLLLHKREIRKLMREVEQKGLSVIPLSVHLKRGKIKISIGLCRGKNTVDKRDSIKKRDNDRALQRLKNKTL</sequence>
<proteinExistence type="inferred from homology"/>
<dbReference type="STRING" id="313628.LNTAR_10811"/>
<accession>A6DIW5</accession>
<gene>
    <name evidence="3 4" type="primary">smpB</name>
    <name evidence="4" type="ORF">LNTAR_10811</name>
</gene>
<reference evidence="4 5" key="1">
    <citation type="journal article" date="2010" name="J. Bacteriol.">
        <title>Genome sequence of Lentisphaera araneosa HTCC2155T, the type species of the order Lentisphaerales in the phylum Lentisphaerae.</title>
        <authorList>
            <person name="Thrash J.C."/>
            <person name="Cho J.C."/>
            <person name="Vergin K.L."/>
            <person name="Morris R.M."/>
            <person name="Giovannoni S.J."/>
        </authorList>
    </citation>
    <scope>NUCLEOTIDE SEQUENCE [LARGE SCALE GENOMIC DNA]</scope>
    <source>
        <strain evidence="4 5">HTCC2155</strain>
    </source>
</reference>
<comment type="similarity">
    <text evidence="3">Belongs to the SmpB family.</text>
</comment>